<dbReference type="Pfam" id="PF08899">
    <property type="entry name" value="DUF1844"/>
    <property type="match status" value="1"/>
</dbReference>
<name>A0A934VXY4_9BACT</name>
<keyword evidence="2" id="KW-1185">Reference proteome</keyword>
<dbReference type="Proteomes" id="UP000603141">
    <property type="component" value="Unassembled WGS sequence"/>
</dbReference>
<accession>A0A934VXY4</accession>
<dbReference type="EMBL" id="JAENIJ010000031">
    <property type="protein sequence ID" value="MBK1883969.1"/>
    <property type="molecule type" value="Genomic_DNA"/>
</dbReference>
<sequence length="108" mass="11777">MNLPAVSAGLMIDVGRCSSTDHLHPMQADPRFNEFVILQAQNAGLFLGQIPDPRTGEKSVNLRAAKSVIDSLEMLEGKTRGNLTPTEEKLLSMALQNLRPLYLAADES</sequence>
<dbReference type="AlphaFoldDB" id="A0A934VXY4"/>
<reference evidence="1" key="1">
    <citation type="submission" date="2021-01" db="EMBL/GenBank/DDBJ databases">
        <title>Modified the classification status of verrucomicrobia.</title>
        <authorList>
            <person name="Feng X."/>
        </authorList>
    </citation>
    <scope>NUCLEOTIDE SEQUENCE</scope>
    <source>
        <strain evidence="1">KCTC 22041</strain>
    </source>
</reference>
<comment type="caution">
    <text evidence="1">The sequence shown here is derived from an EMBL/GenBank/DDBJ whole genome shotgun (WGS) entry which is preliminary data.</text>
</comment>
<evidence type="ECO:0000313" key="2">
    <source>
        <dbReference type="Proteomes" id="UP000603141"/>
    </source>
</evidence>
<proteinExistence type="predicted"/>
<dbReference type="RefSeq" id="WP_200272676.1">
    <property type="nucleotide sequence ID" value="NZ_JAENIJ010000031.1"/>
</dbReference>
<gene>
    <name evidence="1" type="ORF">JIN85_16235</name>
</gene>
<organism evidence="1 2">
    <name type="scientific">Luteolibacter pohnpeiensis</name>
    <dbReference type="NCBI Taxonomy" id="454153"/>
    <lineage>
        <taxon>Bacteria</taxon>
        <taxon>Pseudomonadati</taxon>
        <taxon>Verrucomicrobiota</taxon>
        <taxon>Verrucomicrobiia</taxon>
        <taxon>Verrucomicrobiales</taxon>
        <taxon>Verrucomicrobiaceae</taxon>
        <taxon>Luteolibacter</taxon>
    </lineage>
</organism>
<protein>
    <submittedName>
        <fullName evidence="1">DUF1844 domain-containing protein</fullName>
    </submittedName>
</protein>
<dbReference type="InterPro" id="IPR014995">
    <property type="entry name" value="DUF1844"/>
</dbReference>
<evidence type="ECO:0000313" key="1">
    <source>
        <dbReference type="EMBL" id="MBK1883969.1"/>
    </source>
</evidence>